<reference evidence="2" key="2">
    <citation type="submission" date="2003-05" db="EMBL/GenBank/DDBJ databases">
        <authorList>
            <person name="Buell C.R."/>
            <person name="Wing R.A."/>
            <person name="McCombie W.R."/>
            <person name="Messing J."/>
            <person name="Yuan Q."/>
            <person name="Ouyang S."/>
        </authorList>
    </citation>
    <scope>NUCLEOTIDE SEQUENCE</scope>
</reference>
<reference evidence="2" key="1">
    <citation type="journal article" date="2003" name="Science">
        <title>In-depth view of structure, activity, and evolution of rice chromosome 10.</title>
        <authorList>
            <consortium name="Rice Chromosome 10 Sequencing Consortium"/>
        </authorList>
    </citation>
    <scope>NUCLEOTIDE SEQUENCE [LARGE SCALE GENOMIC DNA]</scope>
</reference>
<protein>
    <submittedName>
        <fullName evidence="2">Expressed protein</fullName>
    </submittedName>
</protein>
<evidence type="ECO:0000313" key="2">
    <source>
        <dbReference type="EMBL" id="AAP53744.1"/>
    </source>
</evidence>
<reference evidence="2" key="3">
    <citation type="submission" date="2006-07" db="EMBL/GenBank/DDBJ databases">
        <authorList>
            <person name="Buell R."/>
        </authorList>
    </citation>
    <scope>NUCLEOTIDE SEQUENCE</scope>
</reference>
<feature type="signal peptide" evidence="1">
    <location>
        <begin position="1"/>
        <end position="15"/>
    </location>
</feature>
<evidence type="ECO:0000256" key="1">
    <source>
        <dbReference type="SAM" id="SignalP"/>
    </source>
</evidence>
<gene>
    <name evidence="2" type="ordered locus">LOC_Os10g27300</name>
</gene>
<name>Q7XEP4_ORYSJ</name>
<accession>Q7XEP4</accession>
<dbReference type="AlphaFoldDB" id="Q7XEP4"/>
<organism evidence="2">
    <name type="scientific">Oryza sativa subsp. japonica</name>
    <name type="common">Rice</name>
    <dbReference type="NCBI Taxonomy" id="39947"/>
    <lineage>
        <taxon>Eukaryota</taxon>
        <taxon>Viridiplantae</taxon>
        <taxon>Streptophyta</taxon>
        <taxon>Embryophyta</taxon>
        <taxon>Tracheophyta</taxon>
        <taxon>Spermatophyta</taxon>
        <taxon>Magnoliopsida</taxon>
        <taxon>Liliopsida</taxon>
        <taxon>Poales</taxon>
        <taxon>Poaceae</taxon>
        <taxon>BOP clade</taxon>
        <taxon>Oryzoideae</taxon>
        <taxon>Oryzeae</taxon>
        <taxon>Oryzinae</taxon>
        <taxon>Oryza</taxon>
        <taxon>Oryza sativa</taxon>
    </lineage>
</organism>
<feature type="chain" id="PRO_5012587734" evidence="1">
    <location>
        <begin position="16"/>
        <end position="146"/>
    </location>
</feature>
<proteinExistence type="predicted"/>
<sequence length="146" mass="16812">MTFFFLLALEVKALSICNVLELKDAPSVVAGVKKCWNVCCDDPRVQGWMLHIIKELSMLQFISVRYNVSALRIKPFFQCKEEKGKFSQCAVYILQVISKDFDAPYFFPENFKKMLDANVFSSFQILHKKKSVAVDSRITLNLEKTT</sequence>
<keyword evidence="1" id="KW-0732">Signal</keyword>
<dbReference type="EMBL" id="DP000086">
    <property type="protein sequence ID" value="AAP53744.1"/>
    <property type="molecule type" value="Genomic_DNA"/>
</dbReference>